<proteinExistence type="predicted"/>
<feature type="domain" description="YlxR" evidence="1">
    <location>
        <begin position="9"/>
        <end position="82"/>
    </location>
</feature>
<dbReference type="Pfam" id="PF04296">
    <property type="entry name" value="YlxR"/>
    <property type="match status" value="1"/>
</dbReference>
<sequence length="92" mass="10420">MSLRHQPVRTCIGCRSRDDQANLVRWSAVSRSGVTVAEVDHRRQLAGRGAWLHPRPSCVELALKRKAFNRAFRGVVDSQSVEQWLHTLRGTS</sequence>
<reference evidence="2 3" key="1">
    <citation type="journal article" date="2023" name="Int. J. Syst. Evol. Microbiol.">
        <title>Arthrobacter vasquezii sp. nov., isolated from a soil sample from Union Glacier, Antarctica.</title>
        <authorList>
            <person name="Valenzuela-Ibaceta F."/>
            <person name="Carrasco V."/>
            <person name="Lagos-Moraga S."/>
            <person name="Dietz-Vargas C."/>
            <person name="Navarro C.A."/>
            <person name="Perez-Donoso J.M."/>
        </authorList>
    </citation>
    <scope>NUCLEOTIDE SEQUENCE [LARGE SCALE GENOMIC DNA]</scope>
    <source>
        <strain evidence="2 3">EH-1B-1</strain>
    </source>
</reference>
<accession>A0ABT6CZD9</accession>
<comment type="caution">
    <text evidence="2">The sequence shown here is derived from an EMBL/GenBank/DDBJ whole genome shotgun (WGS) entry which is preliminary data.</text>
</comment>
<name>A0ABT6CZD9_9MICC</name>
<protein>
    <submittedName>
        <fullName evidence="2">YlxR family protein</fullName>
    </submittedName>
</protein>
<evidence type="ECO:0000313" key="3">
    <source>
        <dbReference type="Proteomes" id="UP001220456"/>
    </source>
</evidence>
<dbReference type="Proteomes" id="UP001220456">
    <property type="component" value="Unassembled WGS sequence"/>
</dbReference>
<dbReference type="Gene3D" id="3.30.1230.10">
    <property type="entry name" value="YlxR-like"/>
    <property type="match status" value="1"/>
</dbReference>
<evidence type="ECO:0000259" key="1">
    <source>
        <dbReference type="Pfam" id="PF04296"/>
    </source>
</evidence>
<dbReference type="SUPFAM" id="SSF64376">
    <property type="entry name" value="YlxR-like"/>
    <property type="match status" value="1"/>
</dbReference>
<dbReference type="RefSeq" id="WP_277359212.1">
    <property type="nucleotide sequence ID" value="NZ_JAROKN010000044.1"/>
</dbReference>
<dbReference type="InterPro" id="IPR007393">
    <property type="entry name" value="YlxR_dom"/>
</dbReference>
<keyword evidence="3" id="KW-1185">Reference proteome</keyword>
<dbReference type="InterPro" id="IPR037465">
    <property type="entry name" value="YlxR"/>
</dbReference>
<organism evidence="2 3">
    <name type="scientific">Arthrobacter vasquezii</name>
    <dbReference type="NCBI Taxonomy" id="2977629"/>
    <lineage>
        <taxon>Bacteria</taxon>
        <taxon>Bacillati</taxon>
        <taxon>Actinomycetota</taxon>
        <taxon>Actinomycetes</taxon>
        <taxon>Micrococcales</taxon>
        <taxon>Micrococcaceae</taxon>
        <taxon>Arthrobacter</taxon>
    </lineage>
</organism>
<dbReference type="EMBL" id="JAROKN010000044">
    <property type="protein sequence ID" value="MDF9278832.1"/>
    <property type="molecule type" value="Genomic_DNA"/>
</dbReference>
<gene>
    <name evidence="2" type="ORF">P4U43_13655</name>
</gene>
<dbReference type="InterPro" id="IPR035931">
    <property type="entry name" value="YlxR-like_sf"/>
</dbReference>
<dbReference type="PANTHER" id="PTHR34215">
    <property type="entry name" value="BLL0784 PROTEIN"/>
    <property type="match status" value="1"/>
</dbReference>
<evidence type="ECO:0000313" key="2">
    <source>
        <dbReference type="EMBL" id="MDF9278832.1"/>
    </source>
</evidence>
<dbReference type="PANTHER" id="PTHR34215:SF1">
    <property type="entry name" value="YLXR DOMAIN-CONTAINING PROTEIN"/>
    <property type="match status" value="1"/>
</dbReference>